<feature type="compositionally biased region" description="Basic and acidic residues" evidence="11">
    <location>
        <begin position="964"/>
        <end position="979"/>
    </location>
</feature>
<dbReference type="GO" id="GO:0010008">
    <property type="term" value="C:endosome membrane"/>
    <property type="evidence" value="ECO:0007669"/>
    <property type="project" value="UniProtKB-SubCell"/>
</dbReference>
<comment type="function">
    <text evidence="10">Component of the PAN1 actin cytoskeleton-regulatory complex required for the internalization of endosomes during actin-coupled endocytosis. The complex links the site of endocytosis to the cell membrane-associated actin cytoskeleton. Mediates uptake of external molecules and vacuolar degradation of plasma membrane proteins. Plays a role in the proper organization of the cell membrane-associated actin cytoskeleton and promotes its destabilization.</text>
</comment>
<evidence type="ECO:0000313" key="16">
    <source>
        <dbReference type="Proteomes" id="UP000827724"/>
    </source>
</evidence>
<feature type="compositionally biased region" description="Acidic residues" evidence="11">
    <location>
        <begin position="1084"/>
        <end position="1093"/>
    </location>
</feature>
<dbReference type="GO" id="GO:0006897">
    <property type="term" value="P:endocytosis"/>
    <property type="evidence" value="ECO:0007669"/>
    <property type="project" value="UniProtKB-KW"/>
</dbReference>
<feature type="compositionally biased region" description="Low complexity" evidence="11">
    <location>
        <begin position="784"/>
        <end position="796"/>
    </location>
</feature>
<evidence type="ECO:0000256" key="5">
    <source>
        <dbReference type="ARBA" id="ARBA00022583"/>
    </source>
</evidence>
<dbReference type="GO" id="GO:0003779">
    <property type="term" value="F:actin binding"/>
    <property type="evidence" value="ECO:0007669"/>
    <property type="project" value="UniProtKB-KW"/>
</dbReference>
<dbReference type="CDD" id="cd00052">
    <property type="entry name" value="EH"/>
    <property type="match status" value="3"/>
</dbReference>
<evidence type="ECO:0000256" key="7">
    <source>
        <dbReference type="ARBA" id="ARBA00023054"/>
    </source>
</evidence>
<dbReference type="Pfam" id="PF00627">
    <property type="entry name" value="UBA"/>
    <property type="match status" value="1"/>
</dbReference>
<evidence type="ECO:0000256" key="2">
    <source>
        <dbReference type="ARBA" id="ARBA00004134"/>
    </source>
</evidence>
<feature type="region of interest" description="Disordered" evidence="11">
    <location>
        <begin position="936"/>
        <end position="1221"/>
    </location>
</feature>
<evidence type="ECO:0000256" key="6">
    <source>
        <dbReference type="ARBA" id="ARBA00022753"/>
    </source>
</evidence>
<dbReference type="PANTHER" id="PTHR11216:SF170">
    <property type="entry name" value="DYNAMIN ASSOCIATED PROTEIN 160, ISOFORM D"/>
    <property type="match status" value="1"/>
</dbReference>
<comment type="subcellular location">
    <subcellularLocation>
        <location evidence="3">Cell membrane</location>
        <topology evidence="3">Peripheral membrane protein</topology>
        <orientation evidence="3">Cytoplasmic side</orientation>
    </subcellularLocation>
    <subcellularLocation>
        <location evidence="2">Cytoplasm</location>
        <location evidence="2">Cytoskeleton</location>
        <location evidence="2">Actin patch</location>
    </subcellularLocation>
    <subcellularLocation>
        <location evidence="1">Endosome membrane</location>
        <topology evidence="1">Peripheral membrane protein</topology>
        <orientation evidence="1">Cytoplasmic side</orientation>
    </subcellularLocation>
</comment>
<comment type="caution">
    <text evidence="15">The sequence shown here is derived from an EMBL/GenBank/DDBJ whole genome shotgun (WGS) entry which is preliminary data.</text>
</comment>
<feature type="compositionally biased region" description="Polar residues" evidence="11">
    <location>
        <begin position="1036"/>
        <end position="1056"/>
    </location>
</feature>
<feature type="domain" description="EH" evidence="13">
    <location>
        <begin position="139"/>
        <end position="229"/>
    </location>
</feature>
<feature type="compositionally biased region" description="Low complexity" evidence="11">
    <location>
        <begin position="833"/>
        <end position="875"/>
    </location>
</feature>
<evidence type="ECO:0000256" key="3">
    <source>
        <dbReference type="ARBA" id="ARBA00004413"/>
    </source>
</evidence>
<dbReference type="SMART" id="SM00165">
    <property type="entry name" value="UBA"/>
    <property type="match status" value="1"/>
</dbReference>
<dbReference type="SUPFAM" id="SSF47473">
    <property type="entry name" value="EF-hand"/>
    <property type="match status" value="3"/>
</dbReference>
<reference evidence="15" key="1">
    <citation type="submission" date="2021-08" db="EMBL/GenBank/DDBJ databases">
        <title>Chromosome-Level Trichoderma cornu-damae using Hi-C Data.</title>
        <authorList>
            <person name="Kim C.S."/>
        </authorList>
    </citation>
    <scope>NUCLEOTIDE SEQUENCE</scope>
    <source>
        <strain evidence="15">KA19-0412C</strain>
    </source>
</reference>
<evidence type="ECO:0000256" key="9">
    <source>
        <dbReference type="ARBA" id="ARBA00023212"/>
    </source>
</evidence>
<keyword evidence="5" id="KW-0254">Endocytosis</keyword>
<dbReference type="Pfam" id="PF12763">
    <property type="entry name" value="EH"/>
    <property type="match status" value="3"/>
</dbReference>
<dbReference type="GO" id="GO:0030479">
    <property type="term" value="C:actin cortical patch"/>
    <property type="evidence" value="ECO:0007669"/>
    <property type="project" value="UniProtKB-SubCell"/>
</dbReference>
<evidence type="ECO:0000256" key="10">
    <source>
        <dbReference type="ARBA" id="ARBA00025194"/>
    </source>
</evidence>
<feature type="compositionally biased region" description="Polar residues" evidence="11">
    <location>
        <begin position="1176"/>
        <end position="1194"/>
    </location>
</feature>
<dbReference type="Gene3D" id="1.10.8.10">
    <property type="entry name" value="DNA helicase RuvA subunit, C-terminal domain"/>
    <property type="match status" value="1"/>
</dbReference>
<dbReference type="SUPFAM" id="SSF46934">
    <property type="entry name" value="UBA-like"/>
    <property type="match status" value="1"/>
</dbReference>
<evidence type="ECO:0000256" key="11">
    <source>
        <dbReference type="SAM" id="MobiDB-lite"/>
    </source>
</evidence>
<dbReference type="Gene3D" id="1.10.238.10">
    <property type="entry name" value="EF-hand"/>
    <property type="match status" value="3"/>
</dbReference>
<comment type="subunit">
    <text evidence="4">Component of the PAN1 actin cytoskeleton-regulatory complex.</text>
</comment>
<dbReference type="AlphaFoldDB" id="A0A9P8QS45"/>
<dbReference type="EMBL" id="JAIWOZ010000001">
    <property type="protein sequence ID" value="KAH6610289.1"/>
    <property type="molecule type" value="Genomic_DNA"/>
</dbReference>
<dbReference type="GO" id="GO:0016197">
    <property type="term" value="P:endosomal transport"/>
    <property type="evidence" value="ECO:0007669"/>
    <property type="project" value="TreeGrafter"/>
</dbReference>
<keyword evidence="16" id="KW-1185">Reference proteome</keyword>
<dbReference type="InterPro" id="IPR000261">
    <property type="entry name" value="EH_dom"/>
</dbReference>
<evidence type="ECO:0000313" key="15">
    <source>
        <dbReference type="EMBL" id="KAH6610289.1"/>
    </source>
</evidence>
<dbReference type="GO" id="GO:0005886">
    <property type="term" value="C:plasma membrane"/>
    <property type="evidence" value="ECO:0007669"/>
    <property type="project" value="UniProtKB-SubCell"/>
</dbReference>
<evidence type="ECO:0000256" key="4">
    <source>
        <dbReference type="ARBA" id="ARBA00011159"/>
    </source>
</evidence>
<keyword evidence="7" id="KW-0175">Coiled coil</keyword>
<dbReference type="OrthoDB" id="524326at2759"/>
<dbReference type="PROSITE" id="PS50030">
    <property type="entry name" value="UBA"/>
    <property type="match status" value="1"/>
</dbReference>
<dbReference type="InterPro" id="IPR002048">
    <property type="entry name" value="EF_hand_dom"/>
</dbReference>
<evidence type="ECO:0000256" key="8">
    <source>
        <dbReference type="ARBA" id="ARBA00023203"/>
    </source>
</evidence>
<feature type="compositionally biased region" description="Basic and acidic residues" evidence="11">
    <location>
        <begin position="676"/>
        <end position="699"/>
    </location>
</feature>
<feature type="compositionally biased region" description="Pro residues" evidence="11">
    <location>
        <begin position="404"/>
        <end position="415"/>
    </location>
</feature>
<feature type="compositionally biased region" description="Polar residues" evidence="11">
    <location>
        <begin position="700"/>
        <end position="725"/>
    </location>
</feature>
<feature type="region of interest" description="Disordered" evidence="11">
    <location>
        <begin position="530"/>
        <end position="561"/>
    </location>
</feature>
<dbReference type="PROSITE" id="PS50031">
    <property type="entry name" value="EH"/>
    <property type="match status" value="3"/>
</dbReference>
<keyword evidence="9" id="KW-0206">Cytoskeleton</keyword>
<evidence type="ECO:0000256" key="1">
    <source>
        <dbReference type="ARBA" id="ARBA00004125"/>
    </source>
</evidence>
<feature type="domain" description="UBA" evidence="12">
    <location>
        <begin position="1217"/>
        <end position="1257"/>
    </location>
</feature>
<dbReference type="InterPro" id="IPR011992">
    <property type="entry name" value="EF-hand-dom_pair"/>
</dbReference>
<feature type="region of interest" description="Disordered" evidence="11">
    <location>
        <begin position="361"/>
        <end position="517"/>
    </location>
</feature>
<keyword evidence="9" id="KW-0963">Cytoplasm</keyword>
<proteinExistence type="predicted"/>
<keyword evidence="6" id="KW-0967">Endosome</keyword>
<dbReference type="SMART" id="SM00027">
    <property type="entry name" value="EH"/>
    <property type="match status" value="3"/>
</dbReference>
<organism evidence="15 16">
    <name type="scientific">Trichoderma cornu-damae</name>
    <dbReference type="NCBI Taxonomy" id="654480"/>
    <lineage>
        <taxon>Eukaryota</taxon>
        <taxon>Fungi</taxon>
        <taxon>Dikarya</taxon>
        <taxon>Ascomycota</taxon>
        <taxon>Pezizomycotina</taxon>
        <taxon>Sordariomycetes</taxon>
        <taxon>Hypocreomycetidae</taxon>
        <taxon>Hypocreales</taxon>
        <taxon>Hypocreaceae</taxon>
        <taxon>Trichoderma</taxon>
    </lineage>
</organism>
<evidence type="ECO:0000259" key="14">
    <source>
        <dbReference type="PROSITE" id="PS50222"/>
    </source>
</evidence>
<feature type="compositionally biased region" description="Low complexity" evidence="11">
    <location>
        <begin position="394"/>
        <end position="403"/>
    </location>
</feature>
<dbReference type="PANTHER" id="PTHR11216">
    <property type="entry name" value="EH DOMAIN"/>
    <property type="match status" value="1"/>
</dbReference>
<feature type="domain" description="EH" evidence="13">
    <location>
        <begin position="289"/>
        <end position="380"/>
    </location>
</feature>
<feature type="compositionally biased region" description="Polar residues" evidence="11">
    <location>
        <begin position="1124"/>
        <end position="1164"/>
    </location>
</feature>
<protein>
    <submittedName>
        <fullName evidence="15">Uncharacterized protein</fullName>
    </submittedName>
</protein>
<feature type="domain" description="EH" evidence="13">
    <location>
        <begin position="20"/>
        <end position="96"/>
    </location>
</feature>
<feature type="compositionally biased region" description="Low complexity" evidence="11">
    <location>
        <begin position="759"/>
        <end position="768"/>
    </location>
</feature>
<feature type="region of interest" description="Disordered" evidence="11">
    <location>
        <begin position="671"/>
        <end position="920"/>
    </location>
</feature>
<gene>
    <name evidence="15" type="ORF">Trco_000309</name>
</gene>
<name>A0A9P8QS45_9HYPO</name>
<dbReference type="PROSITE" id="PS50222">
    <property type="entry name" value="EF_HAND_2"/>
    <property type="match status" value="1"/>
</dbReference>
<accession>A0A9P8QS45</accession>
<dbReference type="Proteomes" id="UP000827724">
    <property type="component" value="Unassembled WGS sequence"/>
</dbReference>
<dbReference type="GO" id="GO:0005509">
    <property type="term" value="F:calcium ion binding"/>
    <property type="evidence" value="ECO:0007669"/>
    <property type="project" value="InterPro"/>
</dbReference>
<evidence type="ECO:0000259" key="13">
    <source>
        <dbReference type="PROSITE" id="PS50031"/>
    </source>
</evidence>
<keyword evidence="8" id="KW-0009">Actin-binding</keyword>
<sequence>MSAAAGVEPGAPNLNLSPEEKRIYGQLFRQADTDGVGVVTGEIAVKFFEKTRLDSRILGEIWQIADKENRGFLTPAGFGIVLRLIGHAQAGREPTPELALQQGPIPRFEGLWPATSPSQTPIQPQVSGGVRIPPLTPDKVAQYATLFERQNLQANMLPGEQARSIFDKSGLPNETLGRIWGLADTEQRGALALPEFIIAMHLLTSMKTGALRALPTVLPAGLYEAATRNAAAAPRQSPSNTGGITAIPRQLSGSAQQQRTGSPLNRPPIVAAQVTGAVSNNDWAITPADKARFDQIYLDFDKTNKGYITGEEAVPFLSQSNLPEDTLAQIWDLADFGSQGRLTRDGFAVAMYLIRQQRSNRATPLPGTLPTNLIPPHLRPQSRPTTAVSSAFDPTPAVTQAAPAPAPAPAPPPPKSALEDLFGLDSSAPSPAPPAPAQTTMSTGGSNADPFAGGISVLHPSSPPAKPSSPVGTTFRPFVPSSSFGRGLAGHPAAESARPHTASEDLLGDTDPEANKNISDETTELANLSNQIGSLTKQTQEVQTKRTTTQHELSQTNSQKQNFEQRLAQLRQQYEKEAHGTHALEEKLRNSRADTKKLQGECMTLEGQLRDIHGQHQQVLAALQADQQENASLRERIRTANAEIAELKPQIEKLRLDARQQKGLVAINKKQLSTTEGERDRLKAEADALAKSAAEDASRQMETGSPVSTSAQMASPALSTSSGNNPFFKRSASTDIMGVFGPPPPNRAFSDRSFDDLFGPAGPVSSSGTPPPVAAFKQQNTGQSSVSVGSFSNNSGPTPHVSRVPTLSAEPPAPPESRQISSSFLPFPEPNESLSSSRQVSPPTSSRAEGSASGSFPFAGVASAAAEAKAPAAGASGEGEDRHDSASATPVPAAPGDGSQKPADGGAQERSGSFDNADHAKAKADFDNAFAAFTSAKAPGGSADMGSAVKSQSAFDTEFPPISELERDVSDSDSERGGFDDDFAPASPENKARGKQAAPEPTLEPHRPAAEVSDPIAPLSPSQEFATTHESETKSTELPSSPATITNNHTATSQAANADDIFGSSTMPVPSHHNPPAAAKGAFDDLDDDFEGLEDAKEGSADDDFANISRSGLDDYNPMFDSSPPASQAKSESTAFGNESSFDFISSNSATSAPGQSSNGQQKGAESHDWDAIFSTLDSPSATAAQPLHSNNTGPAKEENTDSRPAPPGRALTEAGEHDDPILKNLTGMGYARPAALAALEQYDYNLERAANFLANES</sequence>
<dbReference type="InterPro" id="IPR009060">
    <property type="entry name" value="UBA-like_sf"/>
</dbReference>
<evidence type="ECO:0000259" key="12">
    <source>
        <dbReference type="PROSITE" id="PS50030"/>
    </source>
</evidence>
<feature type="domain" description="EF-hand" evidence="14">
    <location>
        <begin position="288"/>
        <end position="323"/>
    </location>
</feature>
<dbReference type="InterPro" id="IPR015940">
    <property type="entry name" value="UBA"/>
</dbReference>